<comment type="similarity">
    <text evidence="2">Belongs to the TMC family.</text>
</comment>
<evidence type="ECO:0000256" key="6">
    <source>
        <dbReference type="SAM" id="MobiDB-lite"/>
    </source>
</evidence>
<feature type="compositionally biased region" description="Basic and acidic residues" evidence="6">
    <location>
        <begin position="625"/>
        <end position="641"/>
    </location>
</feature>
<feature type="compositionally biased region" description="Basic residues" evidence="6">
    <location>
        <begin position="449"/>
        <end position="463"/>
    </location>
</feature>
<feature type="compositionally biased region" description="Polar residues" evidence="6">
    <location>
        <begin position="830"/>
        <end position="856"/>
    </location>
</feature>
<dbReference type="Proteomes" id="UP001196413">
    <property type="component" value="Unassembled WGS sequence"/>
</dbReference>
<evidence type="ECO:0000313" key="9">
    <source>
        <dbReference type="EMBL" id="KAJ1372077.1"/>
    </source>
</evidence>
<dbReference type="GO" id="GO:0008381">
    <property type="term" value="F:mechanosensitive monoatomic ion channel activity"/>
    <property type="evidence" value="ECO:0007669"/>
    <property type="project" value="TreeGrafter"/>
</dbReference>
<evidence type="ECO:0000259" key="8">
    <source>
        <dbReference type="Pfam" id="PF07810"/>
    </source>
</evidence>
<feature type="transmembrane region" description="Helical" evidence="7">
    <location>
        <begin position="61"/>
        <end position="81"/>
    </location>
</feature>
<comment type="caution">
    <text evidence="9">The sequence shown here is derived from an EMBL/GenBank/DDBJ whole genome shotgun (WGS) entry which is preliminary data.</text>
</comment>
<evidence type="ECO:0000256" key="5">
    <source>
        <dbReference type="ARBA" id="ARBA00023136"/>
    </source>
</evidence>
<feature type="transmembrane region" description="Helical" evidence="7">
    <location>
        <begin position="399"/>
        <end position="418"/>
    </location>
</feature>
<organism evidence="9 10">
    <name type="scientific">Parelaphostrongylus tenuis</name>
    <name type="common">Meningeal worm</name>
    <dbReference type="NCBI Taxonomy" id="148309"/>
    <lineage>
        <taxon>Eukaryota</taxon>
        <taxon>Metazoa</taxon>
        <taxon>Ecdysozoa</taxon>
        <taxon>Nematoda</taxon>
        <taxon>Chromadorea</taxon>
        <taxon>Rhabditida</taxon>
        <taxon>Rhabditina</taxon>
        <taxon>Rhabditomorpha</taxon>
        <taxon>Strongyloidea</taxon>
        <taxon>Metastrongylidae</taxon>
        <taxon>Parelaphostrongylus</taxon>
    </lineage>
</organism>
<evidence type="ECO:0000256" key="4">
    <source>
        <dbReference type="ARBA" id="ARBA00022989"/>
    </source>
</evidence>
<sequence length="868" mass="98689">MLAFSVWAILAVSQIRETDTFIKQNAVSITVSFITLIFPNLFELIGKIERYHPRTALRIQLARVLCLYIVNYYTLIVSLMMKLRDIENERKVLEGSQAAAVNSMKQIQPISLNRTMRDLVSSSFSDNIPLHTTLAPPKAWTTVLADFGPIGVSNPKALVSKDTSMHNTSVVITHQIGPSDVWQTPQRQTTHNYTVYTVSQMQPFRLQTFKDMCWETQIGQEITKLVVMDLLMTIAAILVIDFFRGLLCRYCNLWWFWNLEKTFPEYGEFKVAENVLHLVNNQGMIWLGLFFVPMLPMINNIKLIILMYIRAWAVMTCNVPARQIFRASRSSNFYLMLLLLMLFLCTLPVGYVIASRKPSKSCGPFGDQPHFYSVITEVLHENLNASLVDALKYMTSPGIVIPVLLLLLLVIYFLLALVRGLREANNDLSTQLMHERTEEKKKIFEMAGGKKKRHFSLSRKRPKESKQVHPPYSSDEESHRKSVASIPRSTTSASRGFVPSLGSLGENDHSDADETEPDALPPPKLTIWQRFLICIGLAEPKTKNTKLPKHYKTQPSEILAEEGRRIILEEYSDEEEDDKRECEKRHLLPERSRSSREQSIFSKRSETRQNSREASLLTMSQTSSRRHDSQEEHVEMSERKSTGISHMRSHVNHSSRLENDLLTPSSSASSTSQSISQDRVNRTTQQTLNHRPKSITSNSHSGSRGLSQPTSVDGSSSDPTPATDPLWNAGNPHSSYTSAMMSPIMIEMLSTDDGTDDERCRLLPGRYRLPVTTQLLSRLPKQRTPRFRISMSPPRRKDDLKSRRFEMRVADSSKYARDDQICAVQKEDNGGTTRPSLHQNSFSSSQKNSTDDGSSNDSRRKTTQTTYV</sequence>
<feature type="transmembrane region" description="Helical" evidence="7">
    <location>
        <begin position="284"/>
        <end position="312"/>
    </location>
</feature>
<dbReference type="InterPro" id="IPR038900">
    <property type="entry name" value="TMC"/>
</dbReference>
<reference evidence="9" key="1">
    <citation type="submission" date="2021-06" db="EMBL/GenBank/DDBJ databases">
        <title>Parelaphostrongylus tenuis whole genome reference sequence.</title>
        <authorList>
            <person name="Garwood T.J."/>
            <person name="Larsen P.A."/>
            <person name="Fountain-Jones N.M."/>
            <person name="Garbe J.R."/>
            <person name="Macchietto M.G."/>
            <person name="Kania S.A."/>
            <person name="Gerhold R.W."/>
            <person name="Richards J.E."/>
            <person name="Wolf T.M."/>
        </authorList>
    </citation>
    <scope>NUCLEOTIDE SEQUENCE</scope>
    <source>
        <strain evidence="9">MNPRO001-30</strain>
        <tissue evidence="9">Meninges</tissue>
    </source>
</reference>
<protein>
    <recommendedName>
        <fullName evidence="8">TMC domain-containing protein</fullName>
    </recommendedName>
</protein>
<proteinExistence type="inferred from homology"/>
<feature type="transmembrane region" description="Helical" evidence="7">
    <location>
        <begin position="333"/>
        <end position="354"/>
    </location>
</feature>
<gene>
    <name evidence="9" type="ORF">KIN20_034138</name>
</gene>
<feature type="region of interest" description="Disordered" evidence="6">
    <location>
        <begin position="444"/>
        <end position="522"/>
    </location>
</feature>
<dbReference type="InterPro" id="IPR012496">
    <property type="entry name" value="TMC_dom"/>
</dbReference>
<evidence type="ECO:0000256" key="2">
    <source>
        <dbReference type="ARBA" id="ARBA00006510"/>
    </source>
</evidence>
<keyword evidence="5 7" id="KW-0472">Membrane</keyword>
<name>A0AAD5R9D5_PARTN</name>
<evidence type="ECO:0000313" key="10">
    <source>
        <dbReference type="Proteomes" id="UP001196413"/>
    </source>
</evidence>
<dbReference type="PANTHER" id="PTHR23302">
    <property type="entry name" value="TRANSMEMBRANE CHANNEL-RELATED"/>
    <property type="match status" value="1"/>
</dbReference>
<keyword evidence="3 7" id="KW-0812">Transmembrane</keyword>
<keyword evidence="4 7" id="KW-1133">Transmembrane helix</keyword>
<feature type="compositionally biased region" description="Low complexity" evidence="6">
    <location>
        <begin position="665"/>
        <end position="676"/>
    </location>
</feature>
<accession>A0AAD5R9D5</accession>
<dbReference type="Pfam" id="PF07810">
    <property type="entry name" value="TMC"/>
    <property type="match status" value="1"/>
</dbReference>
<evidence type="ECO:0000256" key="7">
    <source>
        <dbReference type="SAM" id="Phobius"/>
    </source>
</evidence>
<dbReference type="AlphaFoldDB" id="A0AAD5R9D5"/>
<keyword evidence="10" id="KW-1185">Reference proteome</keyword>
<feature type="compositionally biased region" description="Basic and acidic residues" evidence="6">
    <location>
        <begin position="820"/>
        <end position="829"/>
    </location>
</feature>
<dbReference type="PANTHER" id="PTHR23302:SF65">
    <property type="entry name" value="TRANSMEMBRANE CHANNEL-LIKE PROTEIN 2"/>
    <property type="match status" value="1"/>
</dbReference>
<feature type="compositionally biased region" description="Polar residues" evidence="6">
    <location>
        <begin position="682"/>
        <end position="720"/>
    </location>
</feature>
<feature type="transmembrane region" description="Helical" evidence="7">
    <location>
        <begin position="225"/>
        <end position="247"/>
    </location>
</feature>
<evidence type="ECO:0000256" key="1">
    <source>
        <dbReference type="ARBA" id="ARBA00004141"/>
    </source>
</evidence>
<evidence type="ECO:0000256" key="3">
    <source>
        <dbReference type="ARBA" id="ARBA00022692"/>
    </source>
</evidence>
<comment type="subcellular location">
    <subcellularLocation>
        <location evidence="1">Membrane</location>
        <topology evidence="1">Multi-pass membrane protein</topology>
    </subcellularLocation>
</comment>
<dbReference type="GO" id="GO:0005886">
    <property type="term" value="C:plasma membrane"/>
    <property type="evidence" value="ECO:0007669"/>
    <property type="project" value="InterPro"/>
</dbReference>
<feature type="region of interest" description="Disordered" evidence="6">
    <location>
        <begin position="570"/>
        <end position="734"/>
    </location>
</feature>
<feature type="domain" description="TMC" evidence="8">
    <location>
        <begin position="213"/>
        <end position="328"/>
    </location>
</feature>
<feature type="region of interest" description="Disordered" evidence="6">
    <location>
        <begin position="820"/>
        <end position="868"/>
    </location>
</feature>
<feature type="compositionally biased region" description="Basic and acidic residues" evidence="6">
    <location>
        <begin position="579"/>
        <end position="596"/>
    </location>
</feature>
<dbReference type="EMBL" id="JAHQIW010007088">
    <property type="protein sequence ID" value="KAJ1372077.1"/>
    <property type="molecule type" value="Genomic_DNA"/>
</dbReference>